<sequence>MVVGAGVFMEGEDLPEEEFGEEHGWRSAAEGSNHEEQGYQIAKNAWAAERALEDYRSPYRGDLDVQKTGSAGLGRAIAVAAGIAPELAGQDVVCPNAMQNITVISTASRENADSYLRMSCLTLGIKQYEISTYEAAPHATCKGVIRKIDISESQTDLQRNTRSTIGSMAAATPVADWGIGRMLVRHRTKLSASNAGLAILTRTLRVPRNVGSVVACTLRLTKVESKVYAYTLPFKKPLKLGRTAVTRRNGKQPVQIHIMDGASSDGRPRSRSRGRRRSQSRGRSRSRSRSRDPQGRVRFLSHHEPALQGGTWPDRARNGGRPGGKVTGGTAPEHGLAELNRLRKKNAEIRSIIEPLRAEMAEFRRASTSQPTQACASQSAGSLSPQSTKVPMVMEAGPLGNPAKRKARGILTRLFVRGTTRMILLRVGDRGCRARAEQGEKPESLEQWTEMLLQDVQAVTKTIETDEGSPTERLGAATRGRHSPPHQEWWVNSQGRFHSNLMTLEATGTNNITLQRIDNRSKGERYRLACPEERASPGRRRARALALLRRVEGLPGGACFVDAEEYDNRNRFTVVAINHKGRTINAASGFKVTTDLSGPTVLHLRPSRRRMTRVCRLHTTLSQPLAGVLPTKSGGLDLGPAPSLLTPESFDVQPAKLTVAEPVQPLARPGFLQEKVDGS</sequence>
<proteinExistence type="predicted"/>
<reference evidence="1" key="1">
    <citation type="submission" date="2020-05" db="EMBL/GenBank/DDBJ databases">
        <title>Large-scale comparative analyses of tick genomes elucidate their genetic diversity and vector capacities.</title>
        <authorList>
            <person name="Jia N."/>
            <person name="Wang J."/>
            <person name="Shi W."/>
            <person name="Du L."/>
            <person name="Sun Y."/>
            <person name="Zhan W."/>
            <person name="Jiang J."/>
            <person name="Wang Q."/>
            <person name="Zhang B."/>
            <person name="Ji P."/>
            <person name="Sakyi L.B."/>
            <person name="Cui X."/>
            <person name="Yuan T."/>
            <person name="Jiang B."/>
            <person name="Yang W."/>
            <person name="Lam T.T.-Y."/>
            <person name="Chang Q."/>
            <person name="Ding S."/>
            <person name="Wang X."/>
            <person name="Zhu J."/>
            <person name="Ruan X."/>
            <person name="Zhao L."/>
            <person name="Wei J."/>
            <person name="Que T."/>
            <person name="Du C."/>
            <person name="Cheng J."/>
            <person name="Dai P."/>
            <person name="Han X."/>
            <person name="Huang E."/>
            <person name="Gao Y."/>
            <person name="Liu J."/>
            <person name="Shao H."/>
            <person name="Ye R."/>
            <person name="Li L."/>
            <person name="Wei W."/>
            <person name="Wang X."/>
            <person name="Wang C."/>
            <person name="Yang T."/>
            <person name="Huo Q."/>
            <person name="Li W."/>
            <person name="Guo W."/>
            <person name="Chen H."/>
            <person name="Zhou L."/>
            <person name="Ni X."/>
            <person name="Tian J."/>
            <person name="Zhou Y."/>
            <person name="Sheng Y."/>
            <person name="Liu T."/>
            <person name="Pan Y."/>
            <person name="Xia L."/>
            <person name="Li J."/>
            <person name="Zhao F."/>
            <person name="Cao W."/>
        </authorList>
    </citation>
    <scope>NUCLEOTIDE SEQUENCE</scope>
    <source>
        <strain evidence="1">Hyas-2018</strain>
    </source>
</reference>
<protein>
    <submittedName>
        <fullName evidence="1">Uncharacterized protein</fullName>
    </submittedName>
</protein>
<accession>A0ACB7TDC8</accession>
<organism evidence="1 2">
    <name type="scientific">Hyalomma asiaticum</name>
    <name type="common">Tick</name>
    <dbReference type="NCBI Taxonomy" id="266040"/>
    <lineage>
        <taxon>Eukaryota</taxon>
        <taxon>Metazoa</taxon>
        <taxon>Ecdysozoa</taxon>
        <taxon>Arthropoda</taxon>
        <taxon>Chelicerata</taxon>
        <taxon>Arachnida</taxon>
        <taxon>Acari</taxon>
        <taxon>Parasitiformes</taxon>
        <taxon>Ixodida</taxon>
        <taxon>Ixodoidea</taxon>
        <taxon>Ixodidae</taxon>
        <taxon>Hyalomminae</taxon>
        <taxon>Hyalomma</taxon>
    </lineage>
</organism>
<dbReference type="EMBL" id="CM023481">
    <property type="protein sequence ID" value="KAH6944307.1"/>
    <property type="molecule type" value="Genomic_DNA"/>
</dbReference>
<name>A0ACB7TDC8_HYAAI</name>
<comment type="caution">
    <text evidence="1">The sequence shown here is derived from an EMBL/GenBank/DDBJ whole genome shotgun (WGS) entry which is preliminary data.</text>
</comment>
<evidence type="ECO:0000313" key="2">
    <source>
        <dbReference type="Proteomes" id="UP000821845"/>
    </source>
</evidence>
<dbReference type="Proteomes" id="UP000821845">
    <property type="component" value="Chromosome 1"/>
</dbReference>
<keyword evidence="2" id="KW-1185">Reference proteome</keyword>
<gene>
    <name evidence="1" type="ORF">HPB50_002680</name>
</gene>
<evidence type="ECO:0000313" key="1">
    <source>
        <dbReference type="EMBL" id="KAH6944307.1"/>
    </source>
</evidence>